<dbReference type="InterPro" id="IPR045865">
    <property type="entry name" value="ACT-like_dom_sf"/>
</dbReference>
<organism evidence="1">
    <name type="scientific">Candidatus Methanophaga sp. ANME-1 ERB7</name>
    <dbReference type="NCBI Taxonomy" id="2759913"/>
    <lineage>
        <taxon>Archaea</taxon>
        <taxon>Methanobacteriati</taxon>
        <taxon>Methanobacteriota</taxon>
        <taxon>Stenosarchaea group</taxon>
        <taxon>Methanomicrobia</taxon>
        <taxon>Candidatus Methanophagales</taxon>
        <taxon>Candidatus Methanophagaceae</taxon>
        <taxon>Candidatus Methanophaga</taxon>
    </lineage>
</organism>
<dbReference type="EMBL" id="MT631573">
    <property type="protein sequence ID" value="QNO54238.1"/>
    <property type="molecule type" value="Genomic_DNA"/>
</dbReference>
<sequence>MWQEIMAMFEGLPSQKKVIELLLARGFQVSPEGKVASGGIDIPHTQIASEIGVDRRVVDMTVKRIQKEPVLKNVFENIRSIAFLVDVAPLLGLSVVIIHPMDARECGILGDVAMVIAKRGFSIRQAVSDDPYLTDDPKLTIITDKNIPGELIEEIGKLKSVKGVQIHTPL</sequence>
<dbReference type="InterPro" id="IPR014424">
    <property type="entry name" value="UCP004897_ACT"/>
</dbReference>
<dbReference type="AlphaFoldDB" id="A0A7G9Z1V4"/>
<accession>A0A7G9Z1V4</accession>
<evidence type="ECO:0008006" key="2">
    <source>
        <dbReference type="Google" id="ProtNLM"/>
    </source>
</evidence>
<evidence type="ECO:0000313" key="1">
    <source>
        <dbReference type="EMBL" id="QNO54238.1"/>
    </source>
</evidence>
<protein>
    <recommendedName>
        <fullName evidence="2">ACT domain-containing protein</fullName>
    </recommendedName>
</protein>
<reference evidence="1" key="1">
    <citation type="submission" date="2020-06" db="EMBL/GenBank/DDBJ databases">
        <title>Unique genomic features of the anaerobic methanotrophic archaea.</title>
        <authorList>
            <person name="Chadwick G.L."/>
            <person name="Skennerton C.T."/>
            <person name="Laso-Perez R."/>
            <person name="Leu A.O."/>
            <person name="Speth D.R."/>
            <person name="Yu H."/>
            <person name="Morgan-Lang C."/>
            <person name="Hatzenpichler R."/>
            <person name="Goudeau D."/>
            <person name="Malmstrom R."/>
            <person name="Brazelton W.J."/>
            <person name="Woyke T."/>
            <person name="Hallam S.J."/>
            <person name="Tyson G.W."/>
            <person name="Wegener G."/>
            <person name="Boetius A."/>
            <person name="Orphan V."/>
        </authorList>
    </citation>
    <scope>NUCLEOTIDE SEQUENCE</scope>
</reference>
<dbReference type="PIRSF" id="PIRSF004897">
    <property type="entry name" value="UCP004897_ACT"/>
    <property type="match status" value="1"/>
</dbReference>
<gene>
    <name evidence="1" type="ORF">IIFEDBNN_00022</name>
</gene>
<name>A0A7G9Z1V4_9EURY</name>
<dbReference type="SUPFAM" id="SSF55021">
    <property type="entry name" value="ACT-like"/>
    <property type="match status" value="1"/>
</dbReference>
<proteinExistence type="predicted"/>